<dbReference type="PROSITE" id="PS50157">
    <property type="entry name" value="ZINC_FINGER_C2H2_2"/>
    <property type="match status" value="1"/>
</dbReference>
<evidence type="ECO:0000256" key="1">
    <source>
        <dbReference type="ARBA" id="ARBA00004496"/>
    </source>
</evidence>
<evidence type="ECO:0000313" key="13">
    <source>
        <dbReference type="Proteomes" id="UP000243515"/>
    </source>
</evidence>
<dbReference type="GO" id="GO:0005737">
    <property type="term" value="C:cytoplasm"/>
    <property type="evidence" value="ECO:0007669"/>
    <property type="project" value="UniProtKB-SubCell"/>
</dbReference>
<dbReference type="GO" id="GO:0003676">
    <property type="term" value="F:nucleic acid binding"/>
    <property type="evidence" value="ECO:0007669"/>
    <property type="project" value="InterPro"/>
</dbReference>
<name>A0A232M2S1_9EURO</name>
<keyword evidence="4" id="KW-0479">Metal-binding</keyword>
<evidence type="ECO:0000256" key="4">
    <source>
        <dbReference type="ARBA" id="ARBA00022723"/>
    </source>
</evidence>
<evidence type="ECO:0000259" key="11">
    <source>
        <dbReference type="PROSITE" id="PS50157"/>
    </source>
</evidence>
<dbReference type="InterPro" id="IPR003604">
    <property type="entry name" value="Matrin/U1-like-C_Znf_C2H2"/>
</dbReference>
<keyword evidence="13" id="KW-1185">Reference proteome</keyword>
<feature type="domain" description="C2H2-type" evidence="11">
    <location>
        <begin position="82"/>
        <end position="111"/>
    </location>
</feature>
<dbReference type="InterPro" id="IPR013087">
    <property type="entry name" value="Znf_C2H2_type"/>
</dbReference>
<dbReference type="EMBL" id="NPHW01002859">
    <property type="protein sequence ID" value="OXV10604.1"/>
    <property type="molecule type" value="Genomic_DNA"/>
</dbReference>
<keyword evidence="3" id="KW-0690">Ribosome biogenesis</keyword>
<dbReference type="PROSITE" id="PS00028">
    <property type="entry name" value="ZINC_FINGER_C2H2_1"/>
    <property type="match status" value="2"/>
</dbReference>
<dbReference type="PANTHER" id="PTHR13182:SF8">
    <property type="entry name" value="CYTOPLASMIC 60S SUBUNIT BIOGENESIS FACTOR ZNF622"/>
    <property type="match status" value="1"/>
</dbReference>
<dbReference type="SMART" id="SM00451">
    <property type="entry name" value="ZnF_U1"/>
    <property type="match status" value="2"/>
</dbReference>
<dbReference type="InterPro" id="IPR041661">
    <property type="entry name" value="ZN622/Rei1/Reh1_Znf-C2H2"/>
</dbReference>
<keyword evidence="2" id="KW-0963">Cytoplasm</keyword>
<proteinExistence type="inferred from homology"/>
<comment type="subcellular location">
    <subcellularLocation>
        <location evidence="1">Cytoplasm</location>
    </subcellularLocation>
</comment>
<evidence type="ECO:0000256" key="5">
    <source>
        <dbReference type="ARBA" id="ARBA00022737"/>
    </source>
</evidence>
<evidence type="ECO:0000256" key="7">
    <source>
        <dbReference type="ARBA" id="ARBA00022833"/>
    </source>
</evidence>
<comment type="similarity">
    <text evidence="8">Belongs to the REI1 family.</text>
</comment>
<evidence type="ECO:0000256" key="8">
    <source>
        <dbReference type="ARBA" id="ARBA00034126"/>
    </source>
</evidence>
<dbReference type="GO" id="GO:0030687">
    <property type="term" value="C:preribosome, large subunit precursor"/>
    <property type="evidence" value="ECO:0007669"/>
    <property type="project" value="TreeGrafter"/>
</dbReference>
<reference evidence="12 13" key="1">
    <citation type="journal article" date="2015" name="Environ. Microbiol.">
        <title>Metagenome sequence of Elaphomyces granulatus from sporocarp tissue reveals Ascomycota ectomycorrhizal fingerprints of genome expansion and a Proteobacteria-rich microbiome.</title>
        <authorList>
            <person name="Quandt C.A."/>
            <person name="Kohler A."/>
            <person name="Hesse C.N."/>
            <person name="Sharpton T.J."/>
            <person name="Martin F."/>
            <person name="Spatafora J.W."/>
        </authorList>
    </citation>
    <scope>NUCLEOTIDE SEQUENCE [LARGE SCALE GENOMIC DNA]</scope>
    <source>
        <strain evidence="12 13">OSC145934</strain>
    </source>
</reference>
<dbReference type="InterPro" id="IPR036236">
    <property type="entry name" value="Znf_C2H2_sf"/>
</dbReference>
<evidence type="ECO:0000256" key="2">
    <source>
        <dbReference type="ARBA" id="ARBA00022490"/>
    </source>
</evidence>
<dbReference type="SMART" id="SM00355">
    <property type="entry name" value="ZnF_C2H2"/>
    <property type="match status" value="4"/>
</dbReference>
<keyword evidence="6 9" id="KW-0863">Zinc-finger</keyword>
<comment type="caution">
    <text evidence="12">The sequence shown here is derived from an EMBL/GenBank/DDBJ whole genome shotgun (WGS) entry which is preliminary data.</text>
</comment>
<evidence type="ECO:0000256" key="9">
    <source>
        <dbReference type="PROSITE-ProRule" id="PRU00042"/>
    </source>
</evidence>
<dbReference type="PANTHER" id="PTHR13182">
    <property type="entry name" value="ZINC FINGER PROTEIN 622"/>
    <property type="match status" value="1"/>
</dbReference>
<dbReference type="Pfam" id="PF12756">
    <property type="entry name" value="zf-C2H2_2"/>
    <property type="match status" value="1"/>
</dbReference>
<feature type="region of interest" description="Disordered" evidence="10">
    <location>
        <begin position="304"/>
        <end position="325"/>
    </location>
</feature>
<evidence type="ECO:0000256" key="3">
    <source>
        <dbReference type="ARBA" id="ARBA00022517"/>
    </source>
</evidence>
<dbReference type="AlphaFoldDB" id="A0A232M2S1"/>
<dbReference type="InterPro" id="IPR022755">
    <property type="entry name" value="Znf_C2H2_jaz"/>
</dbReference>
<keyword evidence="5" id="KW-0677">Repeat</keyword>
<protein>
    <recommendedName>
        <fullName evidence="11">C2H2-type domain-containing protein</fullName>
    </recommendedName>
</protein>
<keyword evidence="7" id="KW-0862">Zinc</keyword>
<dbReference type="GO" id="GO:0008270">
    <property type="term" value="F:zinc ion binding"/>
    <property type="evidence" value="ECO:0007669"/>
    <property type="project" value="UniProtKB-KW"/>
</dbReference>
<dbReference type="Gene3D" id="3.30.160.60">
    <property type="entry name" value="Classic Zinc Finger"/>
    <property type="match status" value="1"/>
</dbReference>
<feature type="compositionally biased region" description="Polar residues" evidence="10">
    <location>
        <begin position="314"/>
        <end position="325"/>
    </location>
</feature>
<dbReference type="Pfam" id="PF12171">
    <property type="entry name" value="zf-C2H2_jaz"/>
    <property type="match status" value="1"/>
</dbReference>
<accession>A0A232M2S1</accession>
<gene>
    <name evidence="12" type="ORF">Egran_01635</name>
</gene>
<sequence length="453" mass="50506">MTAVDSSVSSTTSTFPYTCNTCLVAFRGSDAQREHMRRDWHLYNVKRRVASLPPVSQEVFTEKVLTAKATSSAAAAKASFQITCAPCQKTFYSENSFQNHIKSSKHKLREARLKPTEGPVDDASSVISSTFSLGEPINRDAAAAVSISGSGVNALANGLKAINIEEDDDEEEDDSEAEFSLLRCLFCGDHSSVLKANVDHMFKIHGMFIPEKDYLVDLEGLIRYLHDKISQNYECLYCHAFKSTAPGIRRHMRDKGHCMIAFETEEDQIEIGQFYDFSSTYSDNEDEPRRTNVLAENVAMVSSSHADDDGWETDGSSTSVDSTNNSEAYVGPQPVFQTGYELHLPSGRSVGHRSLAKYYRQNLHNYPTAEERITRQLAIESGATQEGELEKIRNHHRAVITRANGGFGLLGATASKKQEALTAERRERTRAQRGELKYTAKLNKAANHQKHFR</sequence>
<dbReference type="GO" id="GO:0042273">
    <property type="term" value="P:ribosomal large subunit biogenesis"/>
    <property type="evidence" value="ECO:0007669"/>
    <property type="project" value="TreeGrafter"/>
</dbReference>
<feature type="non-terminal residue" evidence="12">
    <location>
        <position position="453"/>
    </location>
</feature>
<dbReference type="InterPro" id="IPR040025">
    <property type="entry name" value="Znf622/Rei1/Reh1"/>
</dbReference>
<organism evidence="12 13">
    <name type="scientific">Elaphomyces granulatus</name>
    <dbReference type="NCBI Taxonomy" id="519963"/>
    <lineage>
        <taxon>Eukaryota</taxon>
        <taxon>Fungi</taxon>
        <taxon>Dikarya</taxon>
        <taxon>Ascomycota</taxon>
        <taxon>Pezizomycotina</taxon>
        <taxon>Eurotiomycetes</taxon>
        <taxon>Eurotiomycetidae</taxon>
        <taxon>Eurotiales</taxon>
        <taxon>Elaphomycetaceae</taxon>
        <taxon>Elaphomyces</taxon>
    </lineage>
</organism>
<dbReference type="SUPFAM" id="SSF57667">
    <property type="entry name" value="beta-beta-alpha zinc fingers"/>
    <property type="match status" value="2"/>
</dbReference>
<evidence type="ECO:0000256" key="10">
    <source>
        <dbReference type="SAM" id="MobiDB-lite"/>
    </source>
</evidence>
<dbReference type="OrthoDB" id="19329at2759"/>
<evidence type="ECO:0000256" key="6">
    <source>
        <dbReference type="ARBA" id="ARBA00022771"/>
    </source>
</evidence>
<evidence type="ECO:0000313" key="12">
    <source>
        <dbReference type="EMBL" id="OXV10604.1"/>
    </source>
</evidence>
<dbReference type="Proteomes" id="UP000243515">
    <property type="component" value="Unassembled WGS sequence"/>
</dbReference>